<reference evidence="2" key="1">
    <citation type="journal article" date="2023" name="IMA Fungus">
        <title>Comparative genomic study of the Penicillium genus elucidates a diverse pangenome and 15 lateral gene transfer events.</title>
        <authorList>
            <person name="Petersen C."/>
            <person name="Sorensen T."/>
            <person name="Nielsen M.R."/>
            <person name="Sondergaard T.E."/>
            <person name="Sorensen J.L."/>
            <person name="Fitzpatrick D.A."/>
            <person name="Frisvad J.C."/>
            <person name="Nielsen K.L."/>
        </authorList>
    </citation>
    <scope>NUCLEOTIDE SEQUENCE</scope>
    <source>
        <strain evidence="2">IBT 12815</strain>
    </source>
</reference>
<feature type="compositionally biased region" description="Polar residues" evidence="1">
    <location>
        <begin position="1"/>
        <end position="15"/>
    </location>
</feature>
<evidence type="ECO:0000313" key="3">
    <source>
        <dbReference type="Proteomes" id="UP001213799"/>
    </source>
</evidence>
<sequence>MKSTTLNIARSQAVPSNDLPVNHSQANTPCSCMADYLGKKRACWLNSEPAWQVSTDISIESTLQTQTSVRVDKRETV</sequence>
<feature type="region of interest" description="Disordered" evidence="1">
    <location>
        <begin position="1"/>
        <end position="22"/>
    </location>
</feature>
<dbReference type="AlphaFoldDB" id="A0AAD6GXK2"/>
<keyword evidence="3" id="KW-1185">Reference proteome</keyword>
<proteinExistence type="predicted"/>
<dbReference type="Proteomes" id="UP001213799">
    <property type="component" value="Unassembled WGS sequence"/>
</dbReference>
<organism evidence="2 3">
    <name type="scientific">Penicillium hordei</name>
    <dbReference type="NCBI Taxonomy" id="40994"/>
    <lineage>
        <taxon>Eukaryota</taxon>
        <taxon>Fungi</taxon>
        <taxon>Dikarya</taxon>
        <taxon>Ascomycota</taxon>
        <taxon>Pezizomycotina</taxon>
        <taxon>Eurotiomycetes</taxon>
        <taxon>Eurotiomycetidae</taxon>
        <taxon>Eurotiales</taxon>
        <taxon>Aspergillaceae</taxon>
        <taxon>Penicillium</taxon>
    </lineage>
</organism>
<comment type="caution">
    <text evidence="2">The sequence shown here is derived from an EMBL/GenBank/DDBJ whole genome shotgun (WGS) entry which is preliminary data.</text>
</comment>
<evidence type="ECO:0000256" key="1">
    <source>
        <dbReference type="SAM" id="MobiDB-lite"/>
    </source>
</evidence>
<reference evidence="2" key="2">
    <citation type="submission" date="2023-01" db="EMBL/GenBank/DDBJ databases">
        <authorList>
            <person name="Petersen C."/>
        </authorList>
    </citation>
    <scope>NUCLEOTIDE SEQUENCE</scope>
    <source>
        <strain evidence="2">IBT 12815</strain>
    </source>
</reference>
<accession>A0AAD6GXK2</accession>
<gene>
    <name evidence="2" type="ORF">N7537_010411</name>
</gene>
<dbReference type="GeneID" id="81591707"/>
<protein>
    <submittedName>
        <fullName evidence="2">Uncharacterized protein</fullName>
    </submittedName>
</protein>
<name>A0AAD6GXK2_9EURO</name>
<dbReference type="EMBL" id="JAQJAE010000005">
    <property type="protein sequence ID" value="KAJ5593507.1"/>
    <property type="molecule type" value="Genomic_DNA"/>
</dbReference>
<dbReference type="RefSeq" id="XP_056750133.1">
    <property type="nucleotide sequence ID" value="XM_056901465.1"/>
</dbReference>
<evidence type="ECO:0000313" key="2">
    <source>
        <dbReference type="EMBL" id="KAJ5593507.1"/>
    </source>
</evidence>